<protein>
    <submittedName>
        <fullName evidence="1">SGNH hydrolase domain-containing protein</fullName>
    </submittedName>
</protein>
<evidence type="ECO:0000313" key="2">
    <source>
        <dbReference type="Proteomes" id="UP000180175"/>
    </source>
</evidence>
<sequence>MRESGLKVCSYGETDNPDYTIALVGGSHSGHWFPAIEQFAKDLKLQIDVYNKDACRFSTSDFNGLLSDTCIEWNSLVIEPLLENPPDLIFTPATIGNGANVPRGYIEMWEKFEGITTIFAIRDTPRMEENIPLCVELNGPEYCNVPRTAGLAEVPPWEVTNGIPENVYFADLSKYFCDEETCYSVIGNVLVYRDSHHISNLYSMTLAEPLKEEIIKSLKLLEE</sequence>
<accession>A0AC62A4G9</accession>
<organism evidence="1 2">
    <name type="scientific">Anaerobacillus isosaccharinicus</name>
    <dbReference type="NCBI Taxonomy" id="1532552"/>
    <lineage>
        <taxon>Bacteria</taxon>
        <taxon>Bacillati</taxon>
        <taxon>Bacillota</taxon>
        <taxon>Bacilli</taxon>
        <taxon>Bacillales</taxon>
        <taxon>Bacillaceae</taxon>
        <taxon>Anaerobacillus</taxon>
    </lineage>
</organism>
<name>A0AC62A4G9_9BACI</name>
<dbReference type="Proteomes" id="UP000180175">
    <property type="component" value="Chromosome"/>
</dbReference>
<gene>
    <name evidence="1" type="ORF">AWH56_26985</name>
</gene>
<keyword evidence="1" id="KW-0378">Hydrolase</keyword>
<proteinExistence type="predicted"/>
<dbReference type="EMBL" id="CP063356">
    <property type="protein sequence ID" value="XRP48524.1"/>
    <property type="molecule type" value="Genomic_DNA"/>
</dbReference>
<reference evidence="1 2" key="1">
    <citation type="journal article" date="2017" name="Genome Announc.">
        <title>Draft Genome Sequences of Four Alkaliphilic Bacteria Belonging to the Anaerobacillus Genus.</title>
        <authorList>
            <person name="Bassil N.M."/>
            <person name="Lloyd J.R."/>
        </authorList>
    </citation>
    <scope>NUCLEOTIDE SEQUENCE [LARGE SCALE GENOMIC DNA]</scope>
    <source>
        <strain evidence="1 2">NB2006</strain>
    </source>
</reference>
<keyword evidence="2" id="KW-1185">Reference proteome</keyword>
<reference evidence="1 2" key="2">
    <citation type="journal article" date="2019" name="Int. J. Syst. Evol. Microbiol.">
        <title>Anaerobacillus isosaccharinicus sp. nov., an alkaliphilic bacterium which degrades isosaccharinic acid.</title>
        <authorList>
            <person name="Bassil N.M."/>
            <person name="Lloyd J.R."/>
        </authorList>
    </citation>
    <scope>NUCLEOTIDE SEQUENCE [LARGE SCALE GENOMIC DNA]</scope>
    <source>
        <strain evidence="1 2">NB2006</strain>
    </source>
</reference>
<evidence type="ECO:0000313" key="1">
    <source>
        <dbReference type="EMBL" id="XRP48524.1"/>
    </source>
</evidence>